<feature type="compositionally biased region" description="Polar residues" evidence="1">
    <location>
        <begin position="7"/>
        <end position="17"/>
    </location>
</feature>
<feature type="region of interest" description="Disordered" evidence="1">
    <location>
        <begin position="350"/>
        <end position="370"/>
    </location>
</feature>
<dbReference type="EMBL" id="QEAM01000218">
    <property type="protein sequence ID" value="TPX43574.1"/>
    <property type="molecule type" value="Genomic_DNA"/>
</dbReference>
<proteinExistence type="predicted"/>
<evidence type="ECO:0000313" key="2">
    <source>
        <dbReference type="EMBL" id="TPX43574.1"/>
    </source>
</evidence>
<dbReference type="Proteomes" id="UP000320475">
    <property type="component" value="Unassembled WGS sequence"/>
</dbReference>
<dbReference type="OrthoDB" id="2181338at2759"/>
<evidence type="ECO:0000256" key="1">
    <source>
        <dbReference type="SAM" id="MobiDB-lite"/>
    </source>
</evidence>
<gene>
    <name evidence="2" type="ORF">SeLEV6574_g04983</name>
</gene>
<feature type="non-terminal residue" evidence="2">
    <location>
        <position position="612"/>
    </location>
</feature>
<protein>
    <submittedName>
        <fullName evidence="2">Uncharacterized protein</fullName>
    </submittedName>
</protein>
<feature type="compositionally biased region" description="Polar residues" evidence="1">
    <location>
        <begin position="54"/>
        <end position="78"/>
    </location>
</feature>
<feature type="compositionally biased region" description="Acidic residues" evidence="1">
    <location>
        <begin position="21"/>
        <end position="31"/>
    </location>
</feature>
<comment type="caution">
    <text evidence="2">The sequence shown here is derived from an EMBL/GenBank/DDBJ whole genome shotgun (WGS) entry which is preliminary data.</text>
</comment>
<name>A0A507CWN3_9FUNG</name>
<feature type="compositionally biased region" description="Low complexity" evidence="1">
    <location>
        <begin position="32"/>
        <end position="44"/>
    </location>
</feature>
<organism evidence="2 3">
    <name type="scientific">Synchytrium endobioticum</name>
    <dbReference type="NCBI Taxonomy" id="286115"/>
    <lineage>
        <taxon>Eukaryota</taxon>
        <taxon>Fungi</taxon>
        <taxon>Fungi incertae sedis</taxon>
        <taxon>Chytridiomycota</taxon>
        <taxon>Chytridiomycota incertae sedis</taxon>
        <taxon>Chytridiomycetes</taxon>
        <taxon>Synchytriales</taxon>
        <taxon>Synchytriaceae</taxon>
        <taxon>Synchytrium</taxon>
    </lineage>
</organism>
<dbReference type="VEuPathDB" id="FungiDB:SeMB42_g07908"/>
<reference evidence="2 3" key="1">
    <citation type="journal article" date="2019" name="Sci. Rep.">
        <title>Comparative genomics of chytrid fungi reveal insights into the obligate biotrophic and pathogenic lifestyle of Synchytrium endobioticum.</title>
        <authorList>
            <person name="van de Vossenberg B.T.L.H."/>
            <person name="Warris S."/>
            <person name="Nguyen H.D.T."/>
            <person name="van Gent-Pelzer M.P.E."/>
            <person name="Joly D.L."/>
            <person name="van de Geest H.C."/>
            <person name="Bonants P.J.M."/>
            <person name="Smith D.S."/>
            <person name="Levesque C.A."/>
            <person name="van der Lee T.A.J."/>
        </authorList>
    </citation>
    <scope>NUCLEOTIDE SEQUENCE [LARGE SCALE GENOMIC DNA]</scope>
    <source>
        <strain evidence="2 3">LEV6574</strain>
    </source>
</reference>
<feature type="region of interest" description="Disordered" evidence="1">
    <location>
        <begin position="1"/>
        <end position="78"/>
    </location>
</feature>
<evidence type="ECO:0000313" key="3">
    <source>
        <dbReference type="Proteomes" id="UP000320475"/>
    </source>
</evidence>
<sequence>MAKANRAKSTAASSQAADMSPVDDMEVDNVEGNDGGNINIVGGIPSSRDVPGSPTASTGPDTPSSRQTAQPSHLNNPLKNLFTTVQEGSSTEGMSSYFSVFEIENRMVLDVHQPKTMHNWSAPVLEDEGSNWNSWFIDMSDMMIANRLFVYSQAPLCALIQQWKSDYTQSKLDQRLYYLHRERMLLLKNITKSAISPKLRLLVQELSTPAEIFERLKSNFEIRSDSTKQKLTGQWNALALNKCTTFQEYLAKERNLVDSMTRDGLNLGELVTDDIRAEKIKRTMPKTLAGRAILQYVISGATKLTLKEIVDIISRNVDLLGNEEVFGQKGPTSSTSTKVEVSNSAFAVVPKGPKLKGNHQRQEAHKPYAKPQKMCTHCKANGRAHKSHNTQECRFHGIKKAKVCKYCATEGHYMDQCEKLAQLIQESHTSKKRKVPIRSTIHMMEKLSLDNKDEESNELDPSYLKMYVNHSSGLMNENTHTHMILVGPSDDSRSVSNGASNSTCSNDASIHCTHTNTKDRDERLIALVDTGSDHSFFNDVTLFKHIERCDIRVNTIIGHDDKLVTGSGPVTITLHDTIVVHIPTAYYVPTATTNILSYNDVARQYDVQLRKD</sequence>
<dbReference type="VEuPathDB" id="FungiDB:SeMB42_g04781"/>
<accession>A0A507CWN3</accession>
<dbReference type="AlphaFoldDB" id="A0A507CWN3"/>